<name>A0A0C2MPF9_THEKT</name>
<proteinExistence type="predicted"/>
<comment type="caution">
    <text evidence="1">The sequence shown here is derived from an EMBL/GenBank/DDBJ whole genome shotgun (WGS) entry which is preliminary data.</text>
</comment>
<organism evidence="1 2">
    <name type="scientific">Thelohanellus kitauei</name>
    <name type="common">Myxosporean</name>
    <dbReference type="NCBI Taxonomy" id="669202"/>
    <lineage>
        <taxon>Eukaryota</taxon>
        <taxon>Metazoa</taxon>
        <taxon>Cnidaria</taxon>
        <taxon>Myxozoa</taxon>
        <taxon>Myxosporea</taxon>
        <taxon>Bivalvulida</taxon>
        <taxon>Platysporina</taxon>
        <taxon>Myxobolidae</taxon>
        <taxon>Thelohanellus</taxon>
    </lineage>
</organism>
<sequence length="183" mass="21949">MTKEYRVMEAYKSIGKLVEKAKTYSFDTFDVYETLPDNHRNTCYVRATIASTYFHIQNFVMVFIKIDQAQKHFDWVIDEDPSFYMDECSSNLWQLKHKERLRCLFENLFKNCPLSFQVYKKLDHIPEAFRCLSMVVQNQSMNKAAVEEANLLLCNMRSNSEYLYEQDKEFEMGLDKQPKYFKQ</sequence>
<gene>
    <name evidence="1" type="ORF">RF11_04216</name>
</gene>
<dbReference type="EMBL" id="JWZT01002592">
    <property type="protein sequence ID" value="KII69101.1"/>
    <property type="molecule type" value="Genomic_DNA"/>
</dbReference>
<evidence type="ECO:0000313" key="2">
    <source>
        <dbReference type="Proteomes" id="UP000031668"/>
    </source>
</evidence>
<evidence type="ECO:0000313" key="1">
    <source>
        <dbReference type="EMBL" id="KII69101.1"/>
    </source>
</evidence>
<keyword evidence="2" id="KW-1185">Reference proteome</keyword>
<protein>
    <submittedName>
        <fullName evidence="1">Uncharacterized protein</fullName>
    </submittedName>
</protein>
<dbReference type="OrthoDB" id="329563at2759"/>
<dbReference type="AlphaFoldDB" id="A0A0C2MPF9"/>
<dbReference type="Proteomes" id="UP000031668">
    <property type="component" value="Unassembled WGS sequence"/>
</dbReference>
<accession>A0A0C2MPF9</accession>
<reference evidence="1 2" key="1">
    <citation type="journal article" date="2014" name="Genome Biol. Evol.">
        <title>The genome of the myxosporean Thelohanellus kitauei shows adaptations to nutrient acquisition within its fish host.</title>
        <authorList>
            <person name="Yang Y."/>
            <person name="Xiong J."/>
            <person name="Zhou Z."/>
            <person name="Huo F."/>
            <person name="Miao W."/>
            <person name="Ran C."/>
            <person name="Liu Y."/>
            <person name="Zhang J."/>
            <person name="Feng J."/>
            <person name="Wang M."/>
            <person name="Wang M."/>
            <person name="Wang L."/>
            <person name="Yao B."/>
        </authorList>
    </citation>
    <scope>NUCLEOTIDE SEQUENCE [LARGE SCALE GENOMIC DNA]</scope>
    <source>
        <strain evidence="1">Wuqing</strain>
    </source>
</reference>